<comment type="caution">
    <text evidence="1">The sequence shown here is derived from an EMBL/GenBank/DDBJ whole genome shotgun (WGS) entry which is preliminary data.</text>
</comment>
<dbReference type="Pfam" id="PF02082">
    <property type="entry name" value="Rrf2"/>
    <property type="match status" value="1"/>
</dbReference>
<name>A0A4R0QT30_9BIFI</name>
<dbReference type="GO" id="GO:0005829">
    <property type="term" value="C:cytosol"/>
    <property type="evidence" value="ECO:0007669"/>
    <property type="project" value="TreeGrafter"/>
</dbReference>
<keyword evidence="2" id="KW-1185">Reference proteome</keyword>
<dbReference type="InterPro" id="IPR036390">
    <property type="entry name" value="WH_DNA-bd_sf"/>
</dbReference>
<accession>A0A4R0QT30</accession>
<dbReference type="PANTHER" id="PTHR33221:SF15">
    <property type="entry name" value="HTH-TYPE TRANSCRIPTIONAL REGULATOR YWGB-RELATED"/>
    <property type="match status" value="1"/>
</dbReference>
<evidence type="ECO:0000313" key="1">
    <source>
        <dbReference type="EMBL" id="TCD54658.1"/>
    </source>
</evidence>
<dbReference type="Gene3D" id="1.10.10.10">
    <property type="entry name" value="Winged helix-like DNA-binding domain superfamily/Winged helix DNA-binding domain"/>
    <property type="match status" value="1"/>
</dbReference>
<proteinExistence type="predicted"/>
<dbReference type="AlphaFoldDB" id="A0A4R0QT30"/>
<dbReference type="OrthoDB" id="9808360at2"/>
<evidence type="ECO:0000313" key="2">
    <source>
        <dbReference type="Proteomes" id="UP000291289"/>
    </source>
</evidence>
<organism evidence="1 2">
    <name type="scientific">Alloscardovia theropitheci</name>
    <dbReference type="NCBI Taxonomy" id="2496842"/>
    <lineage>
        <taxon>Bacteria</taxon>
        <taxon>Bacillati</taxon>
        <taxon>Actinomycetota</taxon>
        <taxon>Actinomycetes</taxon>
        <taxon>Bifidobacteriales</taxon>
        <taxon>Bifidobacteriaceae</taxon>
        <taxon>Alloscardovia</taxon>
    </lineage>
</organism>
<dbReference type="PROSITE" id="PS51197">
    <property type="entry name" value="HTH_RRF2_2"/>
    <property type="match status" value="1"/>
</dbReference>
<protein>
    <submittedName>
        <fullName evidence="1">Rrf2 family transcriptional regulator</fullName>
    </submittedName>
</protein>
<sequence length="150" mass="16537">MQITSRFTVAIHALAFIDLFQDKMRVTSAVLARSTQVNPVIIRTVLSKLKEAGVVDARRGSGGFRLAKPLTEVTFYDVYAATDTVDKTGLFHFHDNPHPDCVVGGNIHAALDGSLVAVQKSMEDEMKKISVEDIVNNLRHEIQMRGQSIS</sequence>
<dbReference type="GO" id="GO:0003700">
    <property type="term" value="F:DNA-binding transcription factor activity"/>
    <property type="evidence" value="ECO:0007669"/>
    <property type="project" value="TreeGrafter"/>
</dbReference>
<dbReference type="PANTHER" id="PTHR33221">
    <property type="entry name" value="WINGED HELIX-TURN-HELIX TRANSCRIPTIONAL REGULATOR, RRF2 FAMILY"/>
    <property type="match status" value="1"/>
</dbReference>
<reference evidence="1 2" key="1">
    <citation type="submission" date="2018-12" db="EMBL/GenBank/DDBJ databases">
        <title>Alloscrdovia theropitheci sp. nov: a novel taxon from the feces of the bleeding-herat monkey (Theropithecus geleda).</title>
        <authorList>
            <person name="Modesto M."/>
        </authorList>
    </citation>
    <scope>NUCLEOTIDE SEQUENCE [LARGE SCALE GENOMIC DNA]</scope>
    <source>
        <strain evidence="1 2">GLDI4/2</strain>
    </source>
</reference>
<dbReference type="SUPFAM" id="SSF46785">
    <property type="entry name" value="Winged helix' DNA-binding domain"/>
    <property type="match status" value="1"/>
</dbReference>
<dbReference type="InterPro" id="IPR036388">
    <property type="entry name" value="WH-like_DNA-bd_sf"/>
</dbReference>
<dbReference type="InterPro" id="IPR000944">
    <property type="entry name" value="Tscrpt_reg_Rrf2"/>
</dbReference>
<dbReference type="EMBL" id="RXLP01000008">
    <property type="protein sequence ID" value="TCD54658.1"/>
    <property type="molecule type" value="Genomic_DNA"/>
</dbReference>
<gene>
    <name evidence="1" type="ORF">EJ419_02150</name>
</gene>
<dbReference type="Proteomes" id="UP000291289">
    <property type="component" value="Unassembled WGS sequence"/>
</dbReference>
<dbReference type="RefSeq" id="WP_131283285.1">
    <property type="nucleotide sequence ID" value="NZ_RXLP01000008.1"/>
</dbReference>